<dbReference type="EMBL" id="LXQA010192252">
    <property type="protein sequence ID" value="MCI32047.1"/>
    <property type="molecule type" value="Genomic_DNA"/>
</dbReference>
<protein>
    <submittedName>
        <fullName evidence="1">Uncharacterized protein</fullName>
    </submittedName>
</protein>
<feature type="non-terminal residue" evidence="1">
    <location>
        <position position="1"/>
    </location>
</feature>
<reference evidence="1 2" key="1">
    <citation type="journal article" date="2018" name="Front. Plant Sci.">
        <title>Red Clover (Trifolium pratense) and Zigzag Clover (T. medium) - A Picture of Genomic Similarities and Differences.</title>
        <authorList>
            <person name="Dluhosova J."/>
            <person name="Istvanek J."/>
            <person name="Nedelnik J."/>
            <person name="Repkova J."/>
        </authorList>
    </citation>
    <scope>NUCLEOTIDE SEQUENCE [LARGE SCALE GENOMIC DNA]</scope>
    <source>
        <strain evidence="2">cv. 10/8</strain>
        <tissue evidence="1">Leaf</tissue>
    </source>
</reference>
<evidence type="ECO:0000313" key="1">
    <source>
        <dbReference type="EMBL" id="MCI32047.1"/>
    </source>
</evidence>
<accession>A0A392R728</accession>
<dbReference type="Proteomes" id="UP000265520">
    <property type="component" value="Unassembled WGS sequence"/>
</dbReference>
<evidence type="ECO:0000313" key="2">
    <source>
        <dbReference type="Proteomes" id="UP000265520"/>
    </source>
</evidence>
<comment type="caution">
    <text evidence="1">The sequence shown here is derived from an EMBL/GenBank/DDBJ whole genome shotgun (WGS) entry which is preliminary data.</text>
</comment>
<dbReference type="AlphaFoldDB" id="A0A392R728"/>
<proteinExistence type="predicted"/>
<keyword evidence="2" id="KW-1185">Reference proteome</keyword>
<organism evidence="1 2">
    <name type="scientific">Trifolium medium</name>
    <dbReference type="NCBI Taxonomy" id="97028"/>
    <lineage>
        <taxon>Eukaryota</taxon>
        <taxon>Viridiplantae</taxon>
        <taxon>Streptophyta</taxon>
        <taxon>Embryophyta</taxon>
        <taxon>Tracheophyta</taxon>
        <taxon>Spermatophyta</taxon>
        <taxon>Magnoliopsida</taxon>
        <taxon>eudicotyledons</taxon>
        <taxon>Gunneridae</taxon>
        <taxon>Pentapetalae</taxon>
        <taxon>rosids</taxon>
        <taxon>fabids</taxon>
        <taxon>Fabales</taxon>
        <taxon>Fabaceae</taxon>
        <taxon>Papilionoideae</taxon>
        <taxon>50 kb inversion clade</taxon>
        <taxon>NPAAA clade</taxon>
        <taxon>Hologalegina</taxon>
        <taxon>IRL clade</taxon>
        <taxon>Trifolieae</taxon>
        <taxon>Trifolium</taxon>
    </lineage>
</organism>
<sequence>STNLNPAQFSFFSSAKLLSDLLGFELPTVKDFKEEEDRQTRLCDSIQSKLDCYFQNSDEVRSGLSTYRKDQEYRFHRAAAYPC</sequence>
<name>A0A392R728_9FABA</name>